<dbReference type="PIR" id="T21403">
    <property type="entry name" value="T21403"/>
</dbReference>
<dbReference type="InterPro" id="IPR036420">
    <property type="entry name" value="BRCT_dom_sf"/>
</dbReference>
<evidence type="ECO:0000313" key="7">
    <source>
        <dbReference type="WormBase" id="F26D2.10"/>
    </source>
</evidence>
<dbReference type="eggNOG" id="KOG4177">
    <property type="taxonomic scope" value="Eukaryota"/>
</dbReference>
<dbReference type="PANTHER" id="PTHR22956:SF14">
    <property type="entry name" value="BRCT DOMAIN-CONTAINING PROTEIN"/>
    <property type="match status" value="1"/>
</dbReference>
<dbReference type="PROSITE" id="PS50172">
    <property type="entry name" value="BRCT"/>
    <property type="match status" value="1"/>
</dbReference>
<dbReference type="SMART" id="SM00248">
    <property type="entry name" value="ANK"/>
    <property type="match status" value="1"/>
</dbReference>
<dbReference type="PhylomeDB" id="Q9XV62"/>
<accession>Q9XV62</accession>
<dbReference type="InterPro" id="IPR036770">
    <property type="entry name" value="Ankyrin_rpt-contain_sf"/>
</dbReference>
<gene>
    <name evidence="5" type="ORF">CELE_F26D2.10</name>
    <name evidence="5 7" type="ORF">F26D2.10</name>
</gene>
<dbReference type="Gene3D" id="1.25.40.20">
    <property type="entry name" value="Ankyrin repeat-containing domain"/>
    <property type="match status" value="1"/>
</dbReference>
<protein>
    <submittedName>
        <fullName evidence="5">BRCT domain-containing protein</fullName>
    </submittedName>
</protein>
<dbReference type="PROSITE" id="PS50088">
    <property type="entry name" value="ANK_REPEAT"/>
    <property type="match status" value="1"/>
</dbReference>
<dbReference type="WormBase" id="F26D2.10">
    <property type="protein sequence ID" value="CE39727"/>
    <property type="gene ID" value="WBGene00009149"/>
</dbReference>
<dbReference type="AlphaFoldDB" id="Q9XV62"/>
<dbReference type="Pfam" id="PF02206">
    <property type="entry name" value="WSN"/>
    <property type="match status" value="1"/>
</dbReference>
<feature type="chain" id="PRO_5004338721" evidence="3">
    <location>
        <begin position="23"/>
        <end position="1213"/>
    </location>
</feature>
<dbReference type="AGR" id="WB:WBGene00009149"/>
<keyword evidence="6" id="KW-1185">Reference proteome</keyword>
<dbReference type="KEGG" id="cel:CELE_F26D2.10"/>
<keyword evidence="3" id="KW-0732">Signal</keyword>
<name>Q9XV62_CAEEL</name>
<dbReference type="OrthoDB" id="2384350at2759"/>
<dbReference type="Pfam" id="PF00533">
    <property type="entry name" value="BRCT"/>
    <property type="match status" value="1"/>
</dbReference>
<dbReference type="PANTHER" id="PTHR22956">
    <property type="entry name" value="ANKYRIN REPEAT-CONTAINING PROTEIN F37A4.4-RELATED-RELATED"/>
    <property type="match status" value="1"/>
</dbReference>
<dbReference type="PROSITE" id="PS50297">
    <property type="entry name" value="ANK_REP_REGION"/>
    <property type="match status" value="1"/>
</dbReference>
<organism evidence="5 6">
    <name type="scientific">Caenorhabditis elegans</name>
    <dbReference type="NCBI Taxonomy" id="6239"/>
    <lineage>
        <taxon>Eukaryota</taxon>
        <taxon>Metazoa</taxon>
        <taxon>Ecdysozoa</taxon>
        <taxon>Nematoda</taxon>
        <taxon>Chromadorea</taxon>
        <taxon>Rhabditida</taxon>
        <taxon>Rhabditina</taxon>
        <taxon>Rhabditomorpha</taxon>
        <taxon>Rhabditoidea</taxon>
        <taxon>Rhabditidae</taxon>
        <taxon>Peloderinae</taxon>
        <taxon>Caenorhabditis</taxon>
    </lineage>
</organism>
<dbReference type="InterPro" id="IPR002110">
    <property type="entry name" value="Ankyrin_rpt"/>
</dbReference>
<keyword evidence="2" id="KW-1133">Transmembrane helix</keyword>
<dbReference type="Proteomes" id="UP000001940">
    <property type="component" value="Chromosome V"/>
</dbReference>
<dbReference type="SMART" id="SM00292">
    <property type="entry name" value="BRCT"/>
    <property type="match status" value="1"/>
</dbReference>
<evidence type="ECO:0000256" key="1">
    <source>
        <dbReference type="PROSITE-ProRule" id="PRU00023"/>
    </source>
</evidence>
<dbReference type="InterPro" id="IPR003125">
    <property type="entry name" value="WSN"/>
</dbReference>
<dbReference type="InParanoid" id="Q9XV62"/>
<dbReference type="Gene3D" id="3.40.50.10190">
    <property type="entry name" value="BRCT domain"/>
    <property type="match status" value="1"/>
</dbReference>
<keyword evidence="2" id="KW-0472">Membrane</keyword>
<feature type="signal peptide" evidence="3">
    <location>
        <begin position="1"/>
        <end position="22"/>
    </location>
</feature>
<dbReference type="InterPro" id="IPR053345">
    <property type="entry name" value="Ankyrin_repeat-containing"/>
</dbReference>
<evidence type="ECO:0000259" key="4">
    <source>
        <dbReference type="PROSITE" id="PS50172"/>
    </source>
</evidence>
<dbReference type="STRING" id="6239.F26D2.10.1"/>
<evidence type="ECO:0000256" key="2">
    <source>
        <dbReference type="SAM" id="Phobius"/>
    </source>
</evidence>
<dbReference type="Bgee" id="WBGene00009149">
    <property type="expression patterns" value="Expressed in material anatomical entity and 2 other cell types or tissues"/>
</dbReference>
<feature type="repeat" description="ANK" evidence="1">
    <location>
        <begin position="907"/>
        <end position="939"/>
    </location>
</feature>
<keyword evidence="2" id="KW-0812">Transmembrane</keyword>
<dbReference type="GeneID" id="180104"/>
<evidence type="ECO:0000313" key="6">
    <source>
        <dbReference type="Proteomes" id="UP000001940"/>
    </source>
</evidence>
<dbReference type="SUPFAM" id="SSF52113">
    <property type="entry name" value="BRCT domain"/>
    <property type="match status" value="1"/>
</dbReference>
<dbReference type="PaxDb" id="6239-F26D2.10"/>
<dbReference type="InterPro" id="IPR001357">
    <property type="entry name" value="BRCT_dom"/>
</dbReference>
<dbReference type="HOGENOM" id="CLU_002600_0_0_1"/>
<keyword evidence="1" id="KW-0040">ANK repeat</keyword>
<dbReference type="RefSeq" id="NP_507152.2">
    <property type="nucleotide sequence ID" value="NM_074751.2"/>
</dbReference>
<evidence type="ECO:0000256" key="3">
    <source>
        <dbReference type="SAM" id="SignalP"/>
    </source>
</evidence>
<dbReference type="SUPFAM" id="SSF48403">
    <property type="entry name" value="Ankyrin repeat"/>
    <property type="match status" value="1"/>
</dbReference>
<dbReference type="FunCoup" id="Q9XV62">
    <property type="interactions" value="1522"/>
</dbReference>
<reference evidence="5 6" key="1">
    <citation type="journal article" date="1998" name="Science">
        <title>Genome sequence of the nematode C. elegans: a platform for investigating biology.</title>
        <authorList>
            <consortium name="The C. elegans sequencing consortium"/>
            <person name="Sulson J.E."/>
            <person name="Waterston R."/>
        </authorList>
    </citation>
    <scope>NUCLEOTIDE SEQUENCE [LARGE SCALE GENOMIC DNA]</scope>
    <source>
        <strain evidence="5 6">Bristol N2</strain>
    </source>
</reference>
<proteinExistence type="predicted"/>
<dbReference type="UCSC" id="F26D2.10">
    <property type="organism name" value="c. elegans"/>
</dbReference>
<dbReference type="CTD" id="180104"/>
<evidence type="ECO:0000313" key="5">
    <source>
        <dbReference type="EMBL" id="CAB04180.2"/>
    </source>
</evidence>
<dbReference type="EMBL" id="BX284605">
    <property type="protein sequence ID" value="CAB04180.2"/>
    <property type="molecule type" value="Genomic_DNA"/>
</dbReference>
<sequence length="1213" mass="137274">MNGGYFLFIFAVLLRNPLPNAAETPPANLQLISEKFRILSRVTNAIYLQAGAIKNEINARELISELLHMPSNQLNTVVNVNVEVASSELRRMHQEYTKLIHFFENRTQSSFNDDVNAIFNNIIFILYFSRKSSLLSEVSSISTKNLLNETKSIAKDRLFNSSCSLLTGLDEFVALFDDDQLTPNSEKIAQIINEFHRQASLMTECISGLKKLDEDIDALSNWKNVEAYNKLWYVKDSIILFETFREPLSSWNESLLKILSAFQTAKPLWNSRSSLGQSKIFEAMAQLNKSIVEAEDHNISSINQDLKYTAGFKNFGDFSKIAGDLKSAWFKKFLAKGSDTRALSSALQTFQNVSEKMDALDSSWSTLMRLSEKKMHPIGLKANFVADVATIGLNLSELERVIHESGKHIESCMKPLVRTTPNSFGNQIVNYETFFFPAHSIMTRLSNVKDIIKELNTTLNFMTGSNEQLRDRFHNRNRAVYSVLDQLQVNASNSIIVKRILRRKYKGIVVNSYEFLSTIKSIAKIASELQVVQKTAENITVSDGNILGDLISNLSLVETSKCFSQYYKTMPTLESTVSKLKSLRMFPDGETISTMLEYLDLLGKVQSNLTLVEKEIKSSTSHVNSTNNPVLLLKTPQALIKNIGTSTRVLEDLENVRQHRQFLYSIRNFTADVKKVIVGENLIEWIDPEKKLRELLEEADQLNGFAGSLRNGSLTEMARVFDEAAKIKGIGGDPKSMANVSINLLQASGTDQLAASKVFRKIRELNLDFAKHEASLKSASVTVISLIAYYDEIFGNSKSKILTIEKHIDNSFPWIYILLICIGSILLIGLFCVVAYGFTKNGRAKYTNLYLYYFGKPLDYERRWRYSLFLDNQDGKNTLLDAVREINKTNVMKAVKLGSYITAYNKFGNTALHAATKSALPEIVKILIEHGADLTLLNTLNKTPEQMIPLDSPDNSKDKIEKLEKIRKLYNKANGKKYKKCVPQKFPATSFHIWMDEITDNKITNDFMEKFQAITSDEAAPNTTHVIVKTDENGVLDTDNLDLLFWMFNGAIIVKEKWMIDCLNDEKLIEQDSKYLVDSVKYKGSTFKTVLQWSEAMAKGAIPYLYGVYTAIVMKECKNLLTLNTLVAAHGGVVMDTFPGKELFNVGSRPYHHANLGPLFLIHDGTINLNVYQSDPDKMYTLFTEAEFIKFMLERNIVRDICETPINVLKDLK</sequence>
<feature type="transmembrane region" description="Helical" evidence="2">
    <location>
        <begin position="814"/>
        <end position="838"/>
    </location>
</feature>
<feature type="domain" description="BRCT" evidence="4">
    <location>
        <begin position="1006"/>
        <end position="1076"/>
    </location>
</feature>
<dbReference type="Pfam" id="PF00023">
    <property type="entry name" value="Ank"/>
    <property type="match status" value="1"/>
</dbReference>
<dbReference type="SMART" id="SM00453">
    <property type="entry name" value="WSN"/>
    <property type="match status" value="1"/>
</dbReference>